<keyword evidence="6" id="KW-0998">Cell outer membrane</keyword>
<dbReference type="GO" id="GO:0015344">
    <property type="term" value="F:siderophore uptake transmembrane transporter activity"/>
    <property type="evidence" value="ECO:0007669"/>
    <property type="project" value="TreeGrafter"/>
</dbReference>
<dbReference type="InterPro" id="IPR039426">
    <property type="entry name" value="TonB-dep_rcpt-like"/>
</dbReference>
<dbReference type="EMBL" id="BMJB01000001">
    <property type="protein sequence ID" value="GGA55901.1"/>
    <property type="molecule type" value="Genomic_DNA"/>
</dbReference>
<name>A0A916RH25_9BACT</name>
<evidence type="ECO:0000256" key="3">
    <source>
        <dbReference type="ARBA" id="ARBA00022452"/>
    </source>
</evidence>
<gene>
    <name evidence="9" type="ORF">GCM10011507_03990</name>
</gene>
<reference evidence="9" key="2">
    <citation type="submission" date="2020-09" db="EMBL/GenBank/DDBJ databases">
        <authorList>
            <person name="Sun Q."/>
            <person name="Zhou Y."/>
        </authorList>
    </citation>
    <scope>NUCLEOTIDE SEQUENCE</scope>
    <source>
        <strain evidence="9">CGMCC 1.15447</strain>
    </source>
</reference>
<evidence type="ECO:0000256" key="5">
    <source>
        <dbReference type="ARBA" id="ARBA00023136"/>
    </source>
</evidence>
<keyword evidence="3" id="KW-1134">Transmembrane beta strand</keyword>
<dbReference type="InterPro" id="IPR057601">
    <property type="entry name" value="Oar-like_b-barrel"/>
</dbReference>
<dbReference type="PANTHER" id="PTHR30069">
    <property type="entry name" value="TONB-DEPENDENT OUTER MEMBRANE RECEPTOR"/>
    <property type="match status" value="1"/>
</dbReference>
<keyword evidence="4" id="KW-0812">Transmembrane</keyword>
<proteinExistence type="predicted"/>
<dbReference type="SUPFAM" id="SSF56935">
    <property type="entry name" value="Porins"/>
    <property type="match status" value="1"/>
</dbReference>
<reference evidence="9" key="1">
    <citation type="journal article" date="2014" name="Int. J. Syst. Evol. Microbiol.">
        <title>Complete genome sequence of Corynebacterium casei LMG S-19264T (=DSM 44701T), isolated from a smear-ripened cheese.</title>
        <authorList>
            <consortium name="US DOE Joint Genome Institute (JGI-PGF)"/>
            <person name="Walter F."/>
            <person name="Albersmeier A."/>
            <person name="Kalinowski J."/>
            <person name="Ruckert C."/>
        </authorList>
    </citation>
    <scope>NUCLEOTIDE SEQUENCE</scope>
    <source>
        <strain evidence="9">CGMCC 1.15447</strain>
    </source>
</reference>
<keyword evidence="10" id="KW-1185">Reference proteome</keyword>
<evidence type="ECO:0000256" key="2">
    <source>
        <dbReference type="ARBA" id="ARBA00022448"/>
    </source>
</evidence>
<dbReference type="Proteomes" id="UP000648801">
    <property type="component" value="Unassembled WGS sequence"/>
</dbReference>
<dbReference type="GO" id="GO:0044718">
    <property type="term" value="P:siderophore transmembrane transport"/>
    <property type="evidence" value="ECO:0007669"/>
    <property type="project" value="TreeGrafter"/>
</dbReference>
<protein>
    <recommendedName>
        <fullName evidence="8">TonB-dependent transporter Oar-like beta-barrel domain-containing protein</fullName>
    </recommendedName>
</protein>
<dbReference type="Pfam" id="PF13620">
    <property type="entry name" value="CarboxypepD_reg"/>
    <property type="match status" value="1"/>
</dbReference>
<evidence type="ECO:0000256" key="7">
    <source>
        <dbReference type="SAM" id="SignalP"/>
    </source>
</evidence>
<feature type="domain" description="TonB-dependent transporter Oar-like beta-barrel" evidence="8">
    <location>
        <begin position="237"/>
        <end position="1293"/>
    </location>
</feature>
<organism evidence="9 10">
    <name type="scientific">Edaphobacter acidisoli</name>
    <dbReference type="NCBI Taxonomy" id="2040573"/>
    <lineage>
        <taxon>Bacteria</taxon>
        <taxon>Pseudomonadati</taxon>
        <taxon>Acidobacteriota</taxon>
        <taxon>Terriglobia</taxon>
        <taxon>Terriglobales</taxon>
        <taxon>Acidobacteriaceae</taxon>
        <taxon>Edaphobacter</taxon>
    </lineage>
</organism>
<keyword evidence="7" id="KW-0732">Signal</keyword>
<dbReference type="InterPro" id="IPR008969">
    <property type="entry name" value="CarboxyPept-like_regulatory"/>
</dbReference>
<dbReference type="Pfam" id="PF25183">
    <property type="entry name" value="OMP_b-brl_4"/>
    <property type="match status" value="1"/>
</dbReference>
<feature type="chain" id="PRO_5037892629" description="TonB-dependent transporter Oar-like beta-barrel domain-containing protein" evidence="7">
    <location>
        <begin position="21"/>
        <end position="1300"/>
    </location>
</feature>
<evidence type="ECO:0000256" key="6">
    <source>
        <dbReference type="ARBA" id="ARBA00023237"/>
    </source>
</evidence>
<dbReference type="SUPFAM" id="SSF49464">
    <property type="entry name" value="Carboxypeptidase regulatory domain-like"/>
    <property type="match status" value="1"/>
</dbReference>
<dbReference type="InterPro" id="IPR036942">
    <property type="entry name" value="Beta-barrel_TonB_sf"/>
</dbReference>
<dbReference type="RefSeq" id="WP_188757666.1">
    <property type="nucleotide sequence ID" value="NZ_BMJB01000001.1"/>
</dbReference>
<dbReference type="PANTHER" id="PTHR30069:SF46">
    <property type="entry name" value="OAR PROTEIN"/>
    <property type="match status" value="1"/>
</dbReference>
<comment type="caution">
    <text evidence="9">The sequence shown here is derived from an EMBL/GenBank/DDBJ whole genome shotgun (WGS) entry which is preliminary data.</text>
</comment>
<evidence type="ECO:0000256" key="4">
    <source>
        <dbReference type="ARBA" id="ARBA00022692"/>
    </source>
</evidence>
<sequence length="1300" mass="135758">MKLWLALAICFGLCAATSFAQTAGEGAITGTVTDTTGAVIPSATVTAHNNATGVETSRKTSSAGVYQISPLIVGSYSVTVTAPGFQTFQQDKIEIDQNQVFGLNAALKVGNQSTTVTVTEAPPALDTANATLGANISSKEFMDLPLMVAGNQQRDVTSFSNLLPGAQAGSRSSLFSGTANRVQEVYLDGIPLTTISQIGDNRPIFNVVPLEGIGEIGALTSGQSVEYQGAGSVNYSMKSGGNEYHGTIADFVRNTIFDTWGFTAAYATQKKLVNGAIVTVPVGKPVDHQNEFTAAVGGPVVIPHVFDGHNKMFFFAAYDRTHTRSAPNYSTATIPTTLMQQGDFTELLNAKQSAGTGAGPQSGPGYLIYDPTTNSCVGSACTRQPLTGMKNGLPTPNIIPAGEISPIAQKMQSYMPTPTTSGIQNNYLGGIPSGYDNWLYSGRVDYTVSPKQSIAFTITGGNRHAVPYTGTSDVLPLPYLGTTFSTVAGHWADLSDSYSFTQNLVNQFKFGFSNFGGPPVKNITEGTQYAASLMGINFSGVPSNGQAVTEFPTSIFGGSNAQSEWGEGGSGVTSTTVNNTFTLVDNLLWIKGKHAMTFGIQVQRLEDQSSSYDGPTSSLTLNWGTNETAQENGSAYVSSTGYSYASFLLGAVGSTGITLQPFSVLGGRYRPFAPYFQDDWKITPKLTLNLGLRWDYLPSYQEAQNRFSFLNATLTNPVTGNPGTLQFAGNVGGAGVSCGCSSPAHNYMKNWGPRVGFAYAMNDKTVFRGAFATVYSHGGGTGGAGGAGTGPSQLGFTSSPSFPDGAAGPAAGPAFYLNTSSYFAGIGQSNANFGGPNYSVPAITPPGAISQTLNVGNTVSSTGAFIQASGAPGYADPYLSGRAPEFNFWNFGVQRQLTNDITITVNYAGTESHFLAGASNMRGLQSGQINPIYWALGTLLSAPATPANVAAANVIAAKAGIPQLPVAGPYAGFQAAAATSKGQGQATIAQSLKWMPQYSGTTDTWGSQSANSSYHSLQVSLAKRVSNGLTFNLNYTYSKDIDDAGTQRSGWAIPASVIATGKAYKQNRIDRSLSANNVPQNLSIYGVYSLPFGKGQIGSNSLLVRTLAGGWTFSGVFTYVASAPLAVTASSCTGTYQPTAGTCMPDINPAFAGKSIRQNGSWGKGTTATTLGKIVYANGYIGNSTLGDGGDANGNATPCGTSVTAFCNPGQFMIGDAPRMGVYNLRGPGVYNLNASLRRSFNVTPERVKFIFAVDCQNVTNKVTFGGINVSANSASFGTVSSATNNGGSRDFQFSGRLNF</sequence>
<comment type="subcellular location">
    <subcellularLocation>
        <location evidence="1">Cell outer membrane</location>
        <topology evidence="1">Multi-pass membrane protein</topology>
    </subcellularLocation>
</comment>
<evidence type="ECO:0000256" key="1">
    <source>
        <dbReference type="ARBA" id="ARBA00004571"/>
    </source>
</evidence>
<accession>A0A916RH25</accession>
<dbReference type="Gene3D" id="2.60.40.1120">
    <property type="entry name" value="Carboxypeptidase-like, regulatory domain"/>
    <property type="match status" value="1"/>
</dbReference>
<keyword evidence="2" id="KW-0813">Transport</keyword>
<evidence type="ECO:0000313" key="10">
    <source>
        <dbReference type="Proteomes" id="UP000648801"/>
    </source>
</evidence>
<evidence type="ECO:0000259" key="8">
    <source>
        <dbReference type="Pfam" id="PF25183"/>
    </source>
</evidence>
<evidence type="ECO:0000313" key="9">
    <source>
        <dbReference type="EMBL" id="GGA55901.1"/>
    </source>
</evidence>
<dbReference type="GO" id="GO:0009279">
    <property type="term" value="C:cell outer membrane"/>
    <property type="evidence" value="ECO:0007669"/>
    <property type="project" value="UniProtKB-SubCell"/>
</dbReference>
<keyword evidence="5" id="KW-0472">Membrane</keyword>
<dbReference type="Gene3D" id="2.40.170.20">
    <property type="entry name" value="TonB-dependent receptor, beta-barrel domain"/>
    <property type="match status" value="1"/>
</dbReference>
<feature type="signal peptide" evidence="7">
    <location>
        <begin position="1"/>
        <end position="20"/>
    </location>
</feature>